<keyword evidence="2" id="KW-1185">Reference proteome</keyword>
<sequence>MDYKELNQLQLETDAVKLKKDQEVAKTVICLCQELRINGIEKITPRMVAAIAELSKQI</sequence>
<proteinExistence type="predicted"/>
<protein>
    <recommendedName>
        <fullName evidence="3">Phage protein</fullName>
    </recommendedName>
</protein>
<comment type="caution">
    <text evidence="1">The sequence shown here is derived from an EMBL/GenBank/DDBJ whole genome shotgun (WGS) entry which is preliminary data.</text>
</comment>
<evidence type="ECO:0000313" key="2">
    <source>
        <dbReference type="Proteomes" id="UP001597399"/>
    </source>
</evidence>
<dbReference type="Proteomes" id="UP001597399">
    <property type="component" value="Unassembled WGS sequence"/>
</dbReference>
<evidence type="ECO:0000313" key="1">
    <source>
        <dbReference type="EMBL" id="MFD2692511.1"/>
    </source>
</evidence>
<gene>
    <name evidence="1" type="ORF">ACFSUE_02475</name>
</gene>
<accession>A0ABW5RYE5</accession>
<reference evidence="2" key="1">
    <citation type="journal article" date="2019" name="Int. J. Syst. Evol. Microbiol.">
        <title>The Global Catalogue of Microorganisms (GCM) 10K type strain sequencing project: providing services to taxonomists for standard genome sequencing and annotation.</title>
        <authorList>
            <consortium name="The Broad Institute Genomics Platform"/>
            <consortium name="The Broad Institute Genome Sequencing Center for Infectious Disease"/>
            <person name="Wu L."/>
            <person name="Ma J."/>
        </authorList>
    </citation>
    <scope>NUCLEOTIDE SEQUENCE [LARGE SCALE GENOMIC DNA]</scope>
    <source>
        <strain evidence="2">TISTR 2466</strain>
    </source>
</reference>
<organism evidence="1 2">
    <name type="scientific">Sporolactobacillus shoreicorticis</name>
    <dbReference type="NCBI Taxonomy" id="1923877"/>
    <lineage>
        <taxon>Bacteria</taxon>
        <taxon>Bacillati</taxon>
        <taxon>Bacillota</taxon>
        <taxon>Bacilli</taxon>
        <taxon>Bacillales</taxon>
        <taxon>Sporolactobacillaceae</taxon>
        <taxon>Sporolactobacillus</taxon>
    </lineage>
</organism>
<name>A0ABW5RYE5_9BACL</name>
<evidence type="ECO:0008006" key="3">
    <source>
        <dbReference type="Google" id="ProtNLM"/>
    </source>
</evidence>
<dbReference type="RefSeq" id="WP_253059705.1">
    <property type="nucleotide sequence ID" value="NZ_JAMXWM010000004.1"/>
</dbReference>
<dbReference type="EMBL" id="JBHUMQ010000003">
    <property type="protein sequence ID" value="MFD2692511.1"/>
    <property type="molecule type" value="Genomic_DNA"/>
</dbReference>